<dbReference type="AlphaFoldDB" id="A0A511V248"/>
<dbReference type="InterPro" id="IPR024047">
    <property type="entry name" value="MM3350-like_sf"/>
</dbReference>
<proteinExistence type="predicted"/>
<feature type="domain" description="Plasmid pRiA4b Orf3-like" evidence="1">
    <location>
        <begin position="2"/>
        <end position="169"/>
    </location>
</feature>
<dbReference type="Pfam" id="PF19652">
    <property type="entry name" value="DUF6155"/>
    <property type="match status" value="1"/>
</dbReference>
<gene>
    <name evidence="2" type="ORF">ADA01nite_04350</name>
</gene>
<evidence type="ECO:0000313" key="3">
    <source>
        <dbReference type="Proteomes" id="UP000321157"/>
    </source>
</evidence>
<dbReference type="PANTHER" id="PTHR41878">
    <property type="entry name" value="LEXA REPRESSOR-RELATED"/>
    <property type="match status" value="1"/>
</dbReference>
<evidence type="ECO:0000259" key="1">
    <source>
        <dbReference type="Pfam" id="PF07929"/>
    </source>
</evidence>
<comment type="caution">
    <text evidence="2">The sequence shown here is derived from an EMBL/GenBank/DDBJ whole genome shotgun (WGS) entry which is preliminary data.</text>
</comment>
<dbReference type="InterPro" id="IPR012912">
    <property type="entry name" value="Plasmid_pRiA4b_Orf3-like"/>
</dbReference>
<organism evidence="2 3">
    <name type="scientific">Aneurinibacillus danicus</name>
    <dbReference type="NCBI Taxonomy" id="267746"/>
    <lineage>
        <taxon>Bacteria</taxon>
        <taxon>Bacillati</taxon>
        <taxon>Bacillota</taxon>
        <taxon>Bacilli</taxon>
        <taxon>Bacillales</taxon>
        <taxon>Paenibacillaceae</taxon>
        <taxon>Aneurinibacillus group</taxon>
        <taxon>Aneurinibacillus</taxon>
    </lineage>
</organism>
<dbReference type="EMBL" id="BJXX01000019">
    <property type="protein sequence ID" value="GEN32975.1"/>
    <property type="molecule type" value="Genomic_DNA"/>
</dbReference>
<sequence>MIYQWKVELTGIHPPIWRRFQTFGDITFDQLHKTLQIIMGWKDYHLYMFGFPDKMIHIPDPDFPNERIKELDARQEKISVHVTEEGQHFIYLYDYGDNWEHELVLERIVEQEKETYPVCLEGERHCPPEDVGGVPGYLEVLEILQNKSHPEYEHTLMWVGGRFNPEAFMKEKVNQQLWQQAVKLNPKQKQQPYGQKKGSKLTVPQLRKQLQNLPQDELVRLVVDCVKASKEAKHFFMIQLAGEEALEEMAETYRKKIREEFFPTRGEPKLRLSETKKAIREFEKLSQNKRYTIDLYLYYVEMGVEFTNIYGDITAGFYSSLLSVYDSVAKMLYKEGNEKLIQEFEPRMRAIVEEADGIGWGFHDTLQDIYAELFA</sequence>
<dbReference type="RefSeq" id="WP_146808276.1">
    <property type="nucleotide sequence ID" value="NZ_BJXX01000019.1"/>
</dbReference>
<evidence type="ECO:0000313" key="2">
    <source>
        <dbReference type="EMBL" id="GEN32975.1"/>
    </source>
</evidence>
<dbReference type="InterPro" id="IPR046153">
    <property type="entry name" value="DUF6155"/>
</dbReference>
<reference evidence="2 3" key="1">
    <citation type="submission" date="2019-07" db="EMBL/GenBank/DDBJ databases">
        <title>Whole genome shotgun sequence of Aneurinibacillus danicus NBRC 102444.</title>
        <authorList>
            <person name="Hosoyama A."/>
            <person name="Uohara A."/>
            <person name="Ohji S."/>
            <person name="Ichikawa N."/>
        </authorList>
    </citation>
    <scope>NUCLEOTIDE SEQUENCE [LARGE SCALE GENOMIC DNA]</scope>
    <source>
        <strain evidence="2 3">NBRC 102444</strain>
    </source>
</reference>
<dbReference type="Pfam" id="PF07929">
    <property type="entry name" value="PRiA4_ORF3"/>
    <property type="match status" value="1"/>
</dbReference>
<protein>
    <recommendedName>
        <fullName evidence="1">Plasmid pRiA4b Orf3-like domain-containing protein</fullName>
    </recommendedName>
</protein>
<dbReference type="PANTHER" id="PTHR41878:SF1">
    <property type="entry name" value="TNPR PROTEIN"/>
    <property type="match status" value="1"/>
</dbReference>
<accession>A0A511V248</accession>
<dbReference type="OrthoDB" id="9801392at2"/>
<dbReference type="SUPFAM" id="SSF159941">
    <property type="entry name" value="MM3350-like"/>
    <property type="match status" value="1"/>
</dbReference>
<dbReference type="Gene3D" id="3.10.290.30">
    <property type="entry name" value="MM3350-like"/>
    <property type="match status" value="1"/>
</dbReference>
<dbReference type="Proteomes" id="UP000321157">
    <property type="component" value="Unassembled WGS sequence"/>
</dbReference>
<name>A0A511V248_9BACL</name>
<keyword evidence="3" id="KW-1185">Reference proteome</keyword>